<feature type="region of interest" description="Disordered" evidence="1">
    <location>
        <begin position="1"/>
        <end position="36"/>
    </location>
</feature>
<protein>
    <submittedName>
        <fullName evidence="2">Uncharacterized protein</fullName>
    </submittedName>
</protein>
<organism evidence="2 3">
    <name type="scientific">Ameca splendens</name>
    <dbReference type="NCBI Taxonomy" id="208324"/>
    <lineage>
        <taxon>Eukaryota</taxon>
        <taxon>Metazoa</taxon>
        <taxon>Chordata</taxon>
        <taxon>Craniata</taxon>
        <taxon>Vertebrata</taxon>
        <taxon>Euteleostomi</taxon>
        <taxon>Actinopterygii</taxon>
        <taxon>Neopterygii</taxon>
        <taxon>Teleostei</taxon>
        <taxon>Neoteleostei</taxon>
        <taxon>Acanthomorphata</taxon>
        <taxon>Ovalentaria</taxon>
        <taxon>Atherinomorphae</taxon>
        <taxon>Cyprinodontiformes</taxon>
        <taxon>Goodeidae</taxon>
        <taxon>Ameca</taxon>
    </lineage>
</organism>
<feature type="region of interest" description="Disordered" evidence="1">
    <location>
        <begin position="49"/>
        <end position="152"/>
    </location>
</feature>
<sequence>MGAEQAGDVGADDLMAGGRSRKTHGGAQSRGAETAGTFGEAVEICVGAAKTQQAERVRPRTSQGQEQEVDTGPPRTPAEQEPGGSLCSEPSRTRPGTGAGSGGSPSTSPSWTGTKCEGGSAWDPSGTGPGTGSGCGGRSFMNPCGTGPGTGL</sequence>
<evidence type="ECO:0000256" key="1">
    <source>
        <dbReference type="SAM" id="MobiDB-lite"/>
    </source>
</evidence>
<dbReference type="Proteomes" id="UP001469553">
    <property type="component" value="Unassembled WGS sequence"/>
</dbReference>
<feature type="compositionally biased region" description="Gly residues" evidence="1">
    <location>
        <begin position="127"/>
        <end position="137"/>
    </location>
</feature>
<accession>A0ABV0XJM6</accession>
<comment type="caution">
    <text evidence="2">The sequence shown here is derived from an EMBL/GenBank/DDBJ whole genome shotgun (WGS) entry which is preliminary data.</text>
</comment>
<reference evidence="2 3" key="1">
    <citation type="submission" date="2021-06" db="EMBL/GenBank/DDBJ databases">
        <authorList>
            <person name="Palmer J.M."/>
        </authorList>
    </citation>
    <scope>NUCLEOTIDE SEQUENCE [LARGE SCALE GENOMIC DNA]</scope>
    <source>
        <strain evidence="2 3">AS_MEX2019</strain>
        <tissue evidence="2">Muscle</tissue>
    </source>
</reference>
<evidence type="ECO:0000313" key="3">
    <source>
        <dbReference type="Proteomes" id="UP001469553"/>
    </source>
</evidence>
<gene>
    <name evidence="2" type="ORF">AMECASPLE_032966</name>
</gene>
<name>A0ABV0XJM6_9TELE</name>
<evidence type="ECO:0000313" key="2">
    <source>
        <dbReference type="EMBL" id="MEQ2281681.1"/>
    </source>
</evidence>
<dbReference type="EMBL" id="JAHRIP010004374">
    <property type="protein sequence ID" value="MEQ2281681.1"/>
    <property type="molecule type" value="Genomic_DNA"/>
</dbReference>
<feature type="compositionally biased region" description="Low complexity" evidence="1">
    <location>
        <begin position="104"/>
        <end position="114"/>
    </location>
</feature>
<proteinExistence type="predicted"/>
<keyword evidence="3" id="KW-1185">Reference proteome</keyword>